<evidence type="ECO:0000313" key="1">
    <source>
        <dbReference type="EMBL" id="QFX96298.1"/>
    </source>
</evidence>
<sequence length="68" mass="7661">MLLADAVTRSRNAALSVGSAGIFVDAKNADAVRFYKRYGFIACHEQPYKLEADFRMFPGLTMENWVDN</sequence>
<dbReference type="KEGG" id="atx:GCD22_02050"/>
<protein>
    <submittedName>
        <fullName evidence="1">Uncharacterized protein</fullName>
    </submittedName>
</protein>
<accession>A0A5P9XR89</accession>
<dbReference type="GeneID" id="60696342"/>
<dbReference type="EMBL" id="CP045571">
    <property type="protein sequence ID" value="QFX96298.1"/>
    <property type="molecule type" value="Genomic_DNA"/>
</dbReference>
<dbReference type="Gene3D" id="3.40.630.30">
    <property type="match status" value="1"/>
</dbReference>
<evidence type="ECO:0000313" key="2">
    <source>
        <dbReference type="Proteomes" id="UP000363590"/>
    </source>
</evidence>
<dbReference type="AlphaFoldDB" id="A0A5P9XR89"/>
<dbReference type="InterPro" id="IPR016181">
    <property type="entry name" value="Acyl_CoA_acyltransferase"/>
</dbReference>
<organism evidence="1 2">
    <name type="scientific">Acidithiobacillus thiooxidans ATCC 19377</name>
    <dbReference type="NCBI Taxonomy" id="637390"/>
    <lineage>
        <taxon>Bacteria</taxon>
        <taxon>Pseudomonadati</taxon>
        <taxon>Pseudomonadota</taxon>
        <taxon>Acidithiobacillia</taxon>
        <taxon>Acidithiobacillales</taxon>
        <taxon>Acidithiobacillaceae</taxon>
        <taxon>Acidithiobacillus</taxon>
    </lineage>
</organism>
<reference evidence="1 2" key="1">
    <citation type="submission" date="2019-10" db="EMBL/GenBank/DDBJ databases">
        <authorList>
            <person name="Wang R."/>
        </authorList>
    </citation>
    <scope>NUCLEOTIDE SEQUENCE [LARGE SCALE GENOMIC DNA]</scope>
    <source>
        <strain evidence="1 2">ATCC 19377</strain>
    </source>
</reference>
<gene>
    <name evidence="1" type="ORF">GCD22_02050</name>
</gene>
<dbReference type="SUPFAM" id="SSF55729">
    <property type="entry name" value="Acyl-CoA N-acyltransferases (Nat)"/>
    <property type="match status" value="1"/>
</dbReference>
<dbReference type="RefSeq" id="WP_051690667.1">
    <property type="nucleotide sequence ID" value="NZ_CP045571.1"/>
</dbReference>
<proteinExistence type="predicted"/>
<dbReference type="Proteomes" id="UP000363590">
    <property type="component" value="Chromosome"/>
</dbReference>
<name>A0A5P9XR89_ACITH</name>